<dbReference type="GO" id="GO:0030246">
    <property type="term" value="F:carbohydrate binding"/>
    <property type="evidence" value="ECO:0007669"/>
    <property type="project" value="InterPro"/>
</dbReference>
<dbReference type="InterPro" id="IPR035364">
    <property type="entry name" value="Beta_sandwich_GH101"/>
</dbReference>
<dbReference type="InterPro" id="IPR009003">
    <property type="entry name" value="Peptidase_S1_PA"/>
</dbReference>
<evidence type="ECO:0000313" key="13">
    <source>
        <dbReference type="EMBL" id="KXT97965.1"/>
    </source>
</evidence>
<dbReference type="InterPro" id="IPR049964">
    <property type="entry name" value="NanA_rpt"/>
</dbReference>
<keyword evidence="2" id="KW-0134">Cell wall</keyword>
<evidence type="ECO:0000313" key="14">
    <source>
        <dbReference type="Proteomes" id="UP000070220"/>
    </source>
</evidence>
<dbReference type="Pfam" id="PF17995">
    <property type="entry name" value="GH101_N"/>
    <property type="match status" value="1"/>
</dbReference>
<dbReference type="InterPro" id="IPR040502">
    <property type="entry name" value="GH101_dom-6"/>
</dbReference>
<evidence type="ECO:0000256" key="7">
    <source>
        <dbReference type="ARBA" id="ARBA00022825"/>
    </source>
</evidence>
<organism evidence="13 14">
    <name type="scientific">Streptococcus oralis</name>
    <dbReference type="NCBI Taxonomy" id="1303"/>
    <lineage>
        <taxon>Bacteria</taxon>
        <taxon>Bacillati</taxon>
        <taxon>Bacillota</taxon>
        <taxon>Bacilli</taxon>
        <taxon>Lactobacillales</taxon>
        <taxon>Streptococcaceae</taxon>
        <taxon>Streptococcus</taxon>
    </lineage>
</organism>
<feature type="compositionally biased region" description="Basic and acidic residues" evidence="10">
    <location>
        <begin position="58"/>
        <end position="71"/>
    </location>
</feature>
<dbReference type="Pfam" id="PF21466">
    <property type="entry name" value="GH101_dom-5"/>
    <property type="match status" value="1"/>
</dbReference>
<dbReference type="Gene3D" id="2.40.10.10">
    <property type="entry name" value="Trypsin-like serine proteases"/>
    <property type="match status" value="2"/>
</dbReference>
<evidence type="ECO:0000256" key="10">
    <source>
        <dbReference type="SAM" id="MobiDB-lite"/>
    </source>
</evidence>
<feature type="compositionally biased region" description="Polar residues" evidence="10">
    <location>
        <begin position="382"/>
        <end position="401"/>
    </location>
</feature>
<feature type="region of interest" description="Disordered" evidence="10">
    <location>
        <begin position="2077"/>
        <end position="2114"/>
    </location>
</feature>
<protein>
    <recommendedName>
        <fullName evidence="9">Serine protease</fullName>
        <ecNumber evidence="9">3.4.21.-</ecNumber>
    </recommendedName>
</protein>
<dbReference type="PRINTS" id="PR01774">
    <property type="entry name" value="EXFOLTOXIN"/>
</dbReference>
<dbReference type="RefSeq" id="WP_081102525.1">
    <property type="nucleotide sequence ID" value="NZ_KQ970370.1"/>
</dbReference>
<dbReference type="Pfam" id="PF17451">
    <property type="entry name" value="Glyco_hyd_101C"/>
    <property type="match status" value="1"/>
</dbReference>
<dbReference type="Pfam" id="PF00746">
    <property type="entry name" value="Gram_pos_anchor"/>
    <property type="match status" value="1"/>
</dbReference>
<dbReference type="InterPro" id="IPR014718">
    <property type="entry name" value="GH-type_carb-bd"/>
</dbReference>
<dbReference type="EMBL" id="LQRP01000044">
    <property type="protein sequence ID" value="KXT97965.1"/>
    <property type="molecule type" value="Genomic_DNA"/>
</dbReference>
<dbReference type="EC" id="3.4.21.-" evidence="9"/>
<dbReference type="InterPro" id="IPR040575">
    <property type="entry name" value="GH101_N"/>
</dbReference>
<sequence length="2141" mass="235831">MDKRFFEKRCKFSIRKFTLGVASVMIGATFFAASPVLADQARVGSTDNLPSELADLDKKASDEGHDFDKEAAAQNPGSAETAEGPQTEEELLAQEKEKSEKPSNLPKELEDKLEKAEDNGREVDKDQLAQDTGKLVPEDVAKTTNGELNYGATVKIKTPSGEGSGIVVAKDLVLTVSHNFIKDSQDGNIRKVVDNDQGDGDIYSISYPGLPDVKFSKKDIIHWDREGYLKGFKNDLALVRLRTVLENTPVEVTKKPVVKKIGDKLHVFGYPEGKLNPIVNTTVDFAEPYGEGVQGIGYQGGKPGASGGGIFDTEGKLVGVHQNGVVGKRSGGILFSPAQLKWIQDHMQGISSVKPADLEEKEKPAEEKPKEDKPAAAKSETPKTVTPEWQTVANKEQQGTVTIREEKGVRYNQLSSTAQNDNDGKPALFEKQGLTVDANGNATVDLTFKDDSEKGKSRFGVFLKFKDTKNNVFVGYDQGGWFWEYKTPGNSTWYKGNRVAAPVNGSVNHLTISLKSDGQLNATNNDVKLFDTVTLPAAVNENLKNEKKILLKAGTYSNDRTVVSVKTDNQEGVKADDTPVEKEKGDIVDDSKVSYDTIQSTVLKAVIDQAFPRVKEYTLNGHTLPGQVQQLKKILVNNHEITPEVTYKKINDTTAEYLMKLRDEKNFINADMTVRLQVVDNQLHFDVTKIVNHNQVTPGQKIDDERKLLSSINFLGNSLVSVSSDQTGAKFDGATMSNNTHVSGDDHIDVTNPMKNLAKGYMYGFVSTDKLAAGVWSNSQNSYGGGSNDWTRLTAFKQTVGNTNYVGIQSSEWQWEKAYKGIVFPEYTKELPSAKVVITEDANADNKVDWQDGAIAYRSIMNNPQGWEKVKDITAYRIAMNFGSQAQNPFLMTLDGIKKINLHTDGLGQGVLLKGYGSEGHDSGHLNYADIGKRIGGVEDFKTLIEKAKKYGAHLGIHVNASETYPESKYFNENILRKNPDGSYSYGWNWLDQGINIDAAYDLAHGRLARWEDLKKKLGDGLDFIYVDVWGNGQSGDNGAWATHVLAKEINKQGWRFAIEWGHGGEYDSTFQHWAADLTYGGYTNKGINSAITRFIRNHQKDSWVGDYRSYGGAANYPLLGGYSMKDFEGWQGRSDYNGYVTNLFAHDVMTKYFQHFTVSKWENGTPVTMTDNGSTYKWTPEMKVELVDAAGNKVVVTRKSNDVNSPQYRERTVTLNGRVIQDGSAYLTPWNWDANGKKLPTDKEKMYYFNTQTGATTWTLPSDWANSKVYLYKLTDQGKTEEQELTVTDGKITLDLLANQPYVLYRSKQTNPEMSWSEGMHIYDQGFNSGTLKHWTISGDASKAEIVKSQGANEMLRIQGNKSKVSLTQKLTGLKPNTKYAVYVGVDNRSNAKASITVNTGEKEVTTYTNKSLALNYIKAYAHNNRRENATVDNTSYFQNMYAFFTTGSDVSNVTLTLSREAGDEATYFDEIRTFENNSSMYGDKHDTGQGTFKQDFENVAQGIFPFVVGGVEGVEDNRTHLSEKHDPYTQRGWNGKKVDDVIDGNWSLKTNGLVSRRNLVYQTIPQNFRFEAGKTYRVTFEYEAGSDNTYAFVVGKGEFQSGRRGSQASNLEMHELPNTWTDSKKAKKATFLVTGAETGDTWVGIYSTGNASNTRGDSGGNANFRGYNDFMMDNLQIEEITLTGKMLTENALKNYLPTVAMTNYTKESMDALKEAVFNLSQADDDISVEEARAEIAKIEALKNALVQKKTALVAEDFESLDAPAQPGEGLENAFDGNVSSLWHTSWNGGDVGKPATMVLKEPTEITGLRYVPRASDSNGNLRDVKLVVTDESGKEHTFTVTDWPNNNKPKDIDFGKTIKAKKIVLTGTKTYGDGGDKYQSAAELIFTRPQVAETPLDLSGYEAALAKAQKLTDKDNQEEVAGVQASMKYATDNHLLTERMVAYFADYLNQLKDSATKPDAPTSSKGEEQPPVLEVPEYTGPYGTAGEEAAVHDLPEFKGGVNAAEAVVHEVPEFKGGVNAVQALVNELPEYKGGANSVLAAANEVPEYRGGVNAVEALVNEKPAYTGVLATAGDQAAPTVEKPEYPLTPSPVADTKTPGAKDEEKLPATGEHSSEVALFLASVSIALSAAVLTTKRKED</sequence>
<accession>A0A139Q5Y2</accession>
<dbReference type="Pfam" id="PF00754">
    <property type="entry name" value="F5_F8_type_C"/>
    <property type="match status" value="1"/>
</dbReference>
<dbReference type="InterPro" id="IPR008353">
    <property type="entry name" value="Peptidase_S1B_tx"/>
</dbReference>
<keyword evidence="4 9" id="KW-0645">Protease</keyword>
<evidence type="ECO:0000259" key="11">
    <source>
        <dbReference type="PROSITE" id="PS50020"/>
    </source>
</evidence>
<dbReference type="Gene3D" id="2.60.120.260">
    <property type="entry name" value="Galactose-binding domain-like"/>
    <property type="match status" value="3"/>
</dbReference>
<feature type="signal peptide" evidence="9">
    <location>
        <begin position="1"/>
        <end position="38"/>
    </location>
</feature>
<dbReference type="InterPro" id="IPR008979">
    <property type="entry name" value="Galactose-bd-like_sf"/>
</dbReference>
<dbReference type="Gene3D" id="6.10.140.660">
    <property type="match status" value="1"/>
</dbReference>
<evidence type="ECO:0000256" key="4">
    <source>
        <dbReference type="ARBA" id="ARBA00022670"/>
    </source>
</evidence>
<evidence type="ECO:0000256" key="8">
    <source>
        <dbReference type="ARBA" id="ARBA00023088"/>
    </source>
</evidence>
<dbReference type="PRINTS" id="PR00839">
    <property type="entry name" value="V8PROTEASE"/>
</dbReference>
<dbReference type="SUPFAM" id="SSF50494">
    <property type="entry name" value="Trypsin-like serine proteases"/>
    <property type="match status" value="1"/>
</dbReference>
<dbReference type="GO" id="GO:0006508">
    <property type="term" value="P:proteolysis"/>
    <property type="evidence" value="ECO:0007669"/>
    <property type="project" value="UniProtKB-KW"/>
</dbReference>
<dbReference type="SUPFAM" id="SSF49785">
    <property type="entry name" value="Galactose-binding domain-like"/>
    <property type="match status" value="1"/>
</dbReference>
<dbReference type="Gene3D" id="3.20.20.80">
    <property type="entry name" value="Glycosidases"/>
    <property type="match status" value="1"/>
</dbReference>
<feature type="region of interest" description="Disordered" evidence="10">
    <location>
        <begin position="58"/>
        <end position="134"/>
    </location>
</feature>
<dbReference type="CDD" id="cd14244">
    <property type="entry name" value="GH_101_like"/>
    <property type="match status" value="1"/>
</dbReference>
<dbReference type="InterPro" id="IPR025706">
    <property type="entry name" value="Endoa_GalNAc"/>
</dbReference>
<evidence type="ECO:0000256" key="9">
    <source>
        <dbReference type="RuleBase" id="RU004296"/>
    </source>
</evidence>
<dbReference type="Pfam" id="PF17974">
    <property type="entry name" value="GalBD_like"/>
    <property type="match status" value="1"/>
</dbReference>
<comment type="similarity">
    <text evidence="1 9">Belongs to the peptidase S1B family.</text>
</comment>
<reference evidence="13 14" key="1">
    <citation type="submission" date="2016-01" db="EMBL/GenBank/DDBJ databases">
        <title>Highly variable Streptococcus oralis are common among viridans streptococci isolated from primates.</title>
        <authorList>
            <person name="Denapaite D."/>
            <person name="Rieger M."/>
            <person name="Koendgen S."/>
            <person name="Brueckner R."/>
            <person name="Ochigava I."/>
            <person name="Kappeler P."/>
            <person name="Maetz-Rensing K."/>
            <person name="Leendertz F."/>
            <person name="Hakenbeck R."/>
        </authorList>
    </citation>
    <scope>NUCLEOTIDE SEQUENCE [LARGE SCALE GENOMIC DNA]</scope>
    <source>
        <strain evidence="13 14">DD30</strain>
    </source>
</reference>
<comment type="caution">
    <text evidence="13">The sequence shown here is derived from an EMBL/GenBank/DDBJ whole genome shotgun (WGS) entry which is preliminary data.</text>
</comment>
<dbReference type="NCBIfam" id="NF043031">
    <property type="entry name" value="SIALI-17"/>
    <property type="match status" value="3"/>
</dbReference>
<evidence type="ECO:0000256" key="2">
    <source>
        <dbReference type="ARBA" id="ARBA00022512"/>
    </source>
</evidence>
<keyword evidence="3" id="KW-0964">Secreted</keyword>
<dbReference type="InterPro" id="IPR001202">
    <property type="entry name" value="WW_dom"/>
</dbReference>
<dbReference type="Gene3D" id="2.70.98.10">
    <property type="match status" value="1"/>
</dbReference>
<name>A0A139Q5Y2_STROR</name>
<dbReference type="PROSITE" id="PS50847">
    <property type="entry name" value="GRAM_POS_ANCHORING"/>
    <property type="match status" value="1"/>
</dbReference>
<dbReference type="InterPro" id="IPR005877">
    <property type="entry name" value="YSIRK_signal_dom"/>
</dbReference>
<dbReference type="GO" id="GO:0033926">
    <property type="term" value="F:endo-alpha-N-acetylgalactosaminidase activity"/>
    <property type="evidence" value="ECO:0007669"/>
    <property type="project" value="InterPro"/>
</dbReference>
<feature type="region of interest" description="Disordered" evidence="10">
    <location>
        <begin position="1957"/>
        <end position="1986"/>
    </location>
</feature>
<evidence type="ECO:0000256" key="3">
    <source>
        <dbReference type="ARBA" id="ARBA00022525"/>
    </source>
</evidence>
<dbReference type="Proteomes" id="UP000070220">
    <property type="component" value="Unassembled WGS sequence"/>
</dbReference>
<evidence type="ECO:0000256" key="6">
    <source>
        <dbReference type="ARBA" id="ARBA00022801"/>
    </source>
</evidence>
<keyword evidence="7 9" id="KW-0720">Serine protease</keyword>
<proteinExistence type="inferred from homology"/>
<gene>
    <name evidence="13" type="ORF">SORDD30_01211</name>
</gene>
<dbReference type="CDD" id="cd00201">
    <property type="entry name" value="WW"/>
    <property type="match status" value="1"/>
</dbReference>
<feature type="domain" description="Gram-positive cocci surface proteins LPxTG" evidence="12">
    <location>
        <begin position="2108"/>
        <end position="2141"/>
    </location>
</feature>
<dbReference type="GO" id="GO:0004252">
    <property type="term" value="F:serine-type endopeptidase activity"/>
    <property type="evidence" value="ECO:0007669"/>
    <property type="project" value="InterPro"/>
</dbReference>
<dbReference type="InterPro" id="IPR040633">
    <property type="entry name" value="Gal_mutarotas_3"/>
</dbReference>
<feature type="region of interest" description="Disordered" evidence="10">
    <location>
        <begin position="354"/>
        <end position="408"/>
    </location>
</feature>
<feature type="compositionally biased region" description="Basic and acidic residues" evidence="10">
    <location>
        <begin position="356"/>
        <end position="375"/>
    </location>
</feature>
<dbReference type="Pfam" id="PF04650">
    <property type="entry name" value="YSIRK_signal"/>
    <property type="match status" value="1"/>
</dbReference>
<dbReference type="PATRIC" id="fig|1303.83.peg.1271"/>
<feature type="compositionally biased region" description="Basic and acidic residues" evidence="10">
    <location>
        <begin position="93"/>
        <end position="128"/>
    </location>
</feature>
<evidence type="ECO:0000259" key="12">
    <source>
        <dbReference type="PROSITE" id="PS50847"/>
    </source>
</evidence>
<keyword evidence="5 9" id="KW-0732">Signal</keyword>
<evidence type="ECO:0000256" key="5">
    <source>
        <dbReference type="ARBA" id="ARBA00022729"/>
    </source>
</evidence>
<feature type="chain" id="PRO_5007356905" description="Serine protease" evidence="9">
    <location>
        <begin position="39"/>
        <end position="2141"/>
    </location>
</feature>
<dbReference type="NCBIfam" id="TIGR01167">
    <property type="entry name" value="LPXTG_anchor"/>
    <property type="match status" value="1"/>
</dbReference>
<dbReference type="Pfam" id="PF12905">
    <property type="entry name" value="Glyco_hydro_101"/>
    <property type="match status" value="1"/>
</dbReference>
<keyword evidence="6 9" id="KW-0378">Hydrolase</keyword>
<dbReference type="InterPro" id="IPR049314">
    <property type="entry name" value="GH101_dom-5"/>
</dbReference>
<dbReference type="InterPro" id="IPR008256">
    <property type="entry name" value="Peptidase_S1B"/>
</dbReference>
<dbReference type="InterPro" id="IPR019931">
    <property type="entry name" value="LPXTG_anchor"/>
</dbReference>
<dbReference type="Gene3D" id="2.60.120.870">
    <property type="match status" value="1"/>
</dbReference>
<dbReference type="InterPro" id="IPR043504">
    <property type="entry name" value="Peptidase_S1_PA_chymotrypsin"/>
</dbReference>
<dbReference type="NCBIfam" id="NF040533">
    <property type="entry name" value="endo_SpGH101"/>
    <property type="match status" value="1"/>
</dbReference>
<dbReference type="Pfam" id="PF18080">
    <property type="entry name" value="Gal_mutarotas_3"/>
    <property type="match status" value="1"/>
</dbReference>
<feature type="domain" description="WW" evidence="11">
    <location>
        <begin position="1225"/>
        <end position="1264"/>
    </location>
</feature>
<dbReference type="NCBIfam" id="TIGR01168">
    <property type="entry name" value="YSIRK_signal"/>
    <property type="match status" value="1"/>
</dbReference>
<dbReference type="InterPro" id="IPR013780">
    <property type="entry name" value="Glyco_hydro_b"/>
</dbReference>
<evidence type="ECO:0000256" key="1">
    <source>
        <dbReference type="ARBA" id="ARBA00008764"/>
    </source>
</evidence>
<dbReference type="PROSITE" id="PS50020">
    <property type="entry name" value="WW_DOMAIN_2"/>
    <property type="match status" value="1"/>
</dbReference>
<keyword evidence="8" id="KW-0572">Peptidoglycan-anchor</keyword>
<dbReference type="Pfam" id="PF13365">
    <property type="entry name" value="Trypsin_2"/>
    <property type="match status" value="1"/>
</dbReference>
<dbReference type="Gene3D" id="2.60.40.1180">
    <property type="entry name" value="Golgi alpha-mannosidase II"/>
    <property type="match status" value="1"/>
</dbReference>
<dbReference type="InterPro" id="IPR000421">
    <property type="entry name" value="FA58C"/>
</dbReference>